<dbReference type="Proteomes" id="UP001225576">
    <property type="component" value="Unassembled WGS sequence"/>
</dbReference>
<dbReference type="RefSeq" id="WP_101923637.1">
    <property type="nucleotide sequence ID" value="NZ_CP127099.1"/>
</dbReference>
<organism evidence="1 2">
    <name type="scientific">Trueperella bernardiae</name>
    <dbReference type="NCBI Taxonomy" id="59561"/>
    <lineage>
        <taxon>Bacteria</taxon>
        <taxon>Bacillati</taxon>
        <taxon>Actinomycetota</taxon>
        <taxon>Actinomycetes</taxon>
        <taxon>Actinomycetales</taxon>
        <taxon>Actinomycetaceae</taxon>
        <taxon>Trueperella</taxon>
    </lineage>
</organism>
<reference evidence="1" key="1">
    <citation type="submission" date="2023-05" db="EMBL/GenBank/DDBJ databases">
        <title>Genomic Catalog of Human Bladder Bacteria.</title>
        <authorList>
            <person name="Du J."/>
        </authorList>
    </citation>
    <scope>NUCLEOTIDE SEQUENCE</scope>
    <source>
        <strain evidence="1">UMB1304A</strain>
    </source>
</reference>
<gene>
    <name evidence="1" type="ORF">QP858_02825</name>
</gene>
<dbReference type="EMBL" id="JASPDQ010000004">
    <property type="protein sequence ID" value="MDK8601393.1"/>
    <property type="molecule type" value="Genomic_DNA"/>
</dbReference>
<comment type="caution">
    <text evidence="1">The sequence shown here is derived from an EMBL/GenBank/DDBJ whole genome shotgun (WGS) entry which is preliminary data.</text>
</comment>
<sequence>MVGVVSGHFFLPGFLRWVSCRLAAGLNLLDDSRVIFVYEQIGPESSKTLQSASIYSPAGGPVKSSTGVDDGVILL</sequence>
<evidence type="ECO:0000313" key="1">
    <source>
        <dbReference type="EMBL" id="MDK8601393.1"/>
    </source>
</evidence>
<proteinExistence type="predicted"/>
<evidence type="ECO:0000313" key="2">
    <source>
        <dbReference type="Proteomes" id="UP001225576"/>
    </source>
</evidence>
<protein>
    <submittedName>
        <fullName evidence="1">Uncharacterized protein</fullName>
    </submittedName>
</protein>
<accession>A0AAW6ZJD9</accession>
<name>A0AAW6ZJD9_9ACTO</name>
<dbReference type="AlphaFoldDB" id="A0AAW6ZJD9"/>